<dbReference type="SUPFAM" id="SSF48452">
    <property type="entry name" value="TPR-like"/>
    <property type="match status" value="1"/>
</dbReference>
<dbReference type="OrthoDB" id="428342at2759"/>
<dbReference type="InterPro" id="IPR011990">
    <property type="entry name" value="TPR-like_helical_dom_sf"/>
</dbReference>
<dbReference type="AlphaFoldDB" id="A0A9W9H063"/>
<protein>
    <recommendedName>
        <fullName evidence="3">Trafficking protein particle complex subunit 12</fullName>
    </recommendedName>
</protein>
<reference evidence="1" key="1">
    <citation type="submission" date="2022-11" db="EMBL/GenBank/DDBJ databases">
        <authorList>
            <person name="Petersen C."/>
        </authorList>
    </citation>
    <scope>NUCLEOTIDE SEQUENCE</scope>
    <source>
        <strain evidence="1">IBT 22155</strain>
    </source>
</reference>
<dbReference type="PANTHER" id="PTHR21581:SF6">
    <property type="entry name" value="TRAFFICKING PROTEIN PARTICLE COMPLEX SUBUNIT 12"/>
    <property type="match status" value="1"/>
</dbReference>
<gene>
    <name evidence="1" type="ORF">N7515_004393</name>
</gene>
<organism evidence="1 2">
    <name type="scientific">Penicillium bovifimosum</name>
    <dbReference type="NCBI Taxonomy" id="126998"/>
    <lineage>
        <taxon>Eukaryota</taxon>
        <taxon>Fungi</taxon>
        <taxon>Dikarya</taxon>
        <taxon>Ascomycota</taxon>
        <taxon>Pezizomycotina</taxon>
        <taxon>Eurotiomycetes</taxon>
        <taxon>Eurotiomycetidae</taxon>
        <taxon>Eurotiales</taxon>
        <taxon>Aspergillaceae</taxon>
        <taxon>Penicillium</taxon>
    </lineage>
</organism>
<comment type="caution">
    <text evidence="1">The sequence shown here is derived from an EMBL/GenBank/DDBJ whole genome shotgun (WGS) entry which is preliminary data.</text>
</comment>
<dbReference type="PANTHER" id="PTHR21581">
    <property type="entry name" value="D-ALANYL-D-ALANINE CARBOXYPEPTIDASE"/>
    <property type="match status" value="1"/>
</dbReference>
<accession>A0A9W9H063</accession>
<dbReference type="RefSeq" id="XP_056522087.1">
    <property type="nucleotide sequence ID" value="XM_056665137.1"/>
</dbReference>
<proteinExistence type="predicted"/>
<dbReference type="Proteomes" id="UP001149079">
    <property type="component" value="Unassembled WGS sequence"/>
</dbReference>
<dbReference type="Gene3D" id="1.25.40.10">
    <property type="entry name" value="Tetratricopeptide repeat domain"/>
    <property type="match status" value="1"/>
</dbReference>
<keyword evidence="2" id="KW-1185">Reference proteome</keyword>
<dbReference type="GeneID" id="81404307"/>
<reference evidence="1" key="2">
    <citation type="journal article" date="2023" name="IMA Fungus">
        <title>Comparative genomic study of the Penicillium genus elucidates a diverse pangenome and 15 lateral gene transfer events.</title>
        <authorList>
            <person name="Petersen C."/>
            <person name="Sorensen T."/>
            <person name="Nielsen M.R."/>
            <person name="Sondergaard T.E."/>
            <person name="Sorensen J.L."/>
            <person name="Fitzpatrick D.A."/>
            <person name="Frisvad J.C."/>
            <person name="Nielsen K.L."/>
        </authorList>
    </citation>
    <scope>NUCLEOTIDE SEQUENCE</scope>
    <source>
        <strain evidence="1">IBT 22155</strain>
    </source>
</reference>
<dbReference type="GO" id="GO:0005794">
    <property type="term" value="C:Golgi apparatus"/>
    <property type="evidence" value="ECO:0007669"/>
    <property type="project" value="TreeGrafter"/>
</dbReference>
<dbReference type="EMBL" id="JAPQKL010000004">
    <property type="protein sequence ID" value="KAJ5135115.1"/>
    <property type="molecule type" value="Genomic_DNA"/>
</dbReference>
<evidence type="ECO:0000313" key="1">
    <source>
        <dbReference type="EMBL" id="KAJ5135115.1"/>
    </source>
</evidence>
<name>A0A9W9H063_9EURO</name>
<dbReference type="GO" id="GO:0030008">
    <property type="term" value="C:TRAPP complex"/>
    <property type="evidence" value="ECO:0007669"/>
    <property type="project" value="TreeGrafter"/>
</dbReference>
<sequence>MSPDVSASSIAYIWSDSSLTDCLAASRPRSATRGPLDASDDPLAASGLPTSPIKDASIATSDMFSGASFHELDTLTPDDLPEILGKDLSFLLRHNVFHTLSHLDIPPALRTEFLILNPGEPLSTSLGTLERLLAEGRFLVAAHFSASILTSSLISPTDTKLIFSLFYTRLACLELSGNTVLAAQESKALEDLSSAFYYIDLNIEESAANDDKDPEHETAHAQYPRHIVPWPLRVLAVRLQSIGFGDPRRSIGGLYEIGLEARREVMRSGASEAERELWRQRLADLGIRSVNALVEMGDLDAARRALDGLRVDGPETDITKLRKALLLLRIGDLDAASQVFGNASEAKEAALLKPLISMSDGRYTDAVAEWRVLAEDGTRTDGALVAQNLAVCLLYIGQLDEARQILEAQVSSNHSFGSLIFNLSTVYELCSDNAPHMKGRLAETISKQPVLGQTNLDRPNSDLKL</sequence>
<evidence type="ECO:0008006" key="3">
    <source>
        <dbReference type="Google" id="ProtNLM"/>
    </source>
</evidence>
<evidence type="ECO:0000313" key="2">
    <source>
        <dbReference type="Proteomes" id="UP001149079"/>
    </source>
</evidence>